<keyword evidence="4" id="KW-1185">Reference proteome</keyword>
<feature type="transmembrane region" description="Helical" evidence="2">
    <location>
        <begin position="104"/>
        <end position="122"/>
    </location>
</feature>
<reference evidence="4" key="1">
    <citation type="journal article" date="2012" name="Science">
        <title>The Paleozoic origin of enzymatic lignin decomposition reconstructed from 31 fungal genomes.</title>
        <authorList>
            <person name="Floudas D."/>
            <person name="Binder M."/>
            <person name="Riley R."/>
            <person name="Barry K."/>
            <person name="Blanchette R.A."/>
            <person name="Henrissat B."/>
            <person name="Martinez A.T."/>
            <person name="Otillar R."/>
            <person name="Spatafora J.W."/>
            <person name="Yadav J.S."/>
            <person name="Aerts A."/>
            <person name="Benoit I."/>
            <person name="Boyd A."/>
            <person name="Carlson A."/>
            <person name="Copeland A."/>
            <person name="Coutinho P.M."/>
            <person name="de Vries R.P."/>
            <person name="Ferreira P."/>
            <person name="Findley K."/>
            <person name="Foster B."/>
            <person name="Gaskell J."/>
            <person name="Glotzer D."/>
            <person name="Gorecki P."/>
            <person name="Heitman J."/>
            <person name="Hesse C."/>
            <person name="Hori C."/>
            <person name="Igarashi K."/>
            <person name="Jurgens J.A."/>
            <person name="Kallen N."/>
            <person name="Kersten P."/>
            <person name="Kohler A."/>
            <person name="Kuees U."/>
            <person name="Kumar T.K.A."/>
            <person name="Kuo A."/>
            <person name="LaButti K."/>
            <person name="Larrondo L.F."/>
            <person name="Lindquist E."/>
            <person name="Ling A."/>
            <person name="Lombard V."/>
            <person name="Lucas S."/>
            <person name="Lundell T."/>
            <person name="Martin R."/>
            <person name="McLaughlin D.J."/>
            <person name="Morgenstern I."/>
            <person name="Morin E."/>
            <person name="Murat C."/>
            <person name="Nagy L.G."/>
            <person name="Nolan M."/>
            <person name="Ohm R.A."/>
            <person name="Patyshakuliyeva A."/>
            <person name="Rokas A."/>
            <person name="Ruiz-Duenas F.J."/>
            <person name="Sabat G."/>
            <person name="Salamov A."/>
            <person name="Samejima M."/>
            <person name="Schmutz J."/>
            <person name="Slot J.C."/>
            <person name="St John F."/>
            <person name="Stenlid J."/>
            <person name="Sun H."/>
            <person name="Sun S."/>
            <person name="Syed K."/>
            <person name="Tsang A."/>
            <person name="Wiebenga A."/>
            <person name="Young D."/>
            <person name="Pisabarro A."/>
            <person name="Eastwood D.C."/>
            <person name="Martin F."/>
            <person name="Cullen D."/>
            <person name="Grigoriev I.V."/>
            <person name="Hibbett D.S."/>
        </authorList>
    </citation>
    <scope>NUCLEOTIDE SEQUENCE [LARGE SCALE GENOMIC DNA]</scope>
    <source>
        <strain evidence="4">TFB10046</strain>
    </source>
</reference>
<keyword evidence="2" id="KW-0812">Transmembrane</keyword>
<protein>
    <submittedName>
        <fullName evidence="3">Uncharacterized protein</fullName>
    </submittedName>
</protein>
<evidence type="ECO:0000256" key="1">
    <source>
        <dbReference type="SAM" id="MobiDB-lite"/>
    </source>
</evidence>
<keyword evidence="2" id="KW-0472">Membrane</keyword>
<evidence type="ECO:0000313" key="4">
    <source>
        <dbReference type="Proteomes" id="UP000006514"/>
    </source>
</evidence>
<organism evidence="3 4">
    <name type="scientific">Auricularia subglabra (strain TFB-10046 / SS5)</name>
    <name type="common">White-rot fungus</name>
    <name type="synonym">Auricularia delicata (strain TFB10046)</name>
    <dbReference type="NCBI Taxonomy" id="717982"/>
    <lineage>
        <taxon>Eukaryota</taxon>
        <taxon>Fungi</taxon>
        <taxon>Dikarya</taxon>
        <taxon>Basidiomycota</taxon>
        <taxon>Agaricomycotina</taxon>
        <taxon>Agaricomycetes</taxon>
        <taxon>Auriculariales</taxon>
        <taxon>Auriculariaceae</taxon>
        <taxon>Auricularia</taxon>
    </lineage>
</organism>
<dbReference type="InParanoid" id="J0WTL6"/>
<gene>
    <name evidence="3" type="ORF">AURDEDRAFT_175086</name>
</gene>
<dbReference type="KEGG" id="adl:AURDEDRAFT_175086"/>
<sequence>MPLNMWSSFDSELTLYWPILLPDVGLGRSKAVYFGLTGDSDRWVLVTCAAVGTTAVAQHQHGTRARVRGRSRPVRDAFFVRAAEVAAIAGPGAAFAGTPALPTLFWPIVVFAAFLAVAGGGTSTSRLQMLNLDVTRQEDVQEPPIVVRFKLDLCPEHARAMNLSANETVFALHGVLKTVLHVGGPASKAPNRVLKPTTPPSRFGRGTQP</sequence>
<keyword evidence="2" id="KW-1133">Transmembrane helix</keyword>
<evidence type="ECO:0000256" key="2">
    <source>
        <dbReference type="SAM" id="Phobius"/>
    </source>
</evidence>
<proteinExistence type="predicted"/>
<feature type="transmembrane region" description="Helical" evidence="2">
    <location>
        <begin position="78"/>
        <end position="98"/>
    </location>
</feature>
<dbReference type="Proteomes" id="UP000006514">
    <property type="component" value="Unassembled WGS sequence"/>
</dbReference>
<dbReference type="EMBL" id="JH687878">
    <property type="protein sequence ID" value="EJD35811.1"/>
    <property type="molecule type" value="Genomic_DNA"/>
</dbReference>
<name>J0WTL6_AURST</name>
<accession>J0WTL6</accession>
<dbReference type="AlphaFoldDB" id="J0WTL6"/>
<evidence type="ECO:0000313" key="3">
    <source>
        <dbReference type="EMBL" id="EJD35811.1"/>
    </source>
</evidence>
<feature type="region of interest" description="Disordered" evidence="1">
    <location>
        <begin position="187"/>
        <end position="209"/>
    </location>
</feature>